<evidence type="ECO:0000259" key="10">
    <source>
        <dbReference type="PROSITE" id="PS50893"/>
    </source>
</evidence>
<dbReference type="GO" id="GO:0005524">
    <property type="term" value="F:ATP binding"/>
    <property type="evidence" value="ECO:0007669"/>
    <property type="project" value="UniProtKB-KW"/>
</dbReference>
<comment type="similarity">
    <text evidence="2">Belongs to the ABC transporter superfamily.</text>
</comment>
<keyword evidence="5" id="KW-0547">Nucleotide-binding</keyword>
<evidence type="ECO:0000256" key="9">
    <source>
        <dbReference type="ARBA" id="ARBA00047356"/>
    </source>
</evidence>
<evidence type="ECO:0000256" key="1">
    <source>
        <dbReference type="ARBA" id="ARBA00004417"/>
    </source>
</evidence>
<keyword evidence="6 11" id="KW-0067">ATP-binding</keyword>
<dbReference type="SMART" id="SM00382">
    <property type="entry name" value="AAA"/>
    <property type="match status" value="1"/>
</dbReference>
<dbReference type="EMBL" id="VIKS01000013">
    <property type="protein sequence ID" value="TQV84971.1"/>
    <property type="molecule type" value="Genomic_DNA"/>
</dbReference>
<evidence type="ECO:0000256" key="5">
    <source>
        <dbReference type="ARBA" id="ARBA00022741"/>
    </source>
</evidence>
<dbReference type="GO" id="GO:0055085">
    <property type="term" value="P:transmembrane transport"/>
    <property type="evidence" value="ECO:0007669"/>
    <property type="project" value="UniProtKB-ARBA"/>
</dbReference>
<dbReference type="InterPro" id="IPR003593">
    <property type="entry name" value="AAA+_ATPase"/>
</dbReference>
<dbReference type="FunFam" id="3.40.50.300:FF:000016">
    <property type="entry name" value="Oligopeptide ABC transporter ATP-binding component"/>
    <property type="match status" value="1"/>
</dbReference>
<evidence type="ECO:0000256" key="2">
    <source>
        <dbReference type="ARBA" id="ARBA00005417"/>
    </source>
</evidence>
<dbReference type="Pfam" id="PF08352">
    <property type="entry name" value="oligo_HPY"/>
    <property type="match status" value="1"/>
</dbReference>
<comment type="catalytic activity">
    <reaction evidence="9">
        <text>a dipeptide(out) + ATP + H2O = a dipeptide(in) + ADP + phosphate + H(+)</text>
        <dbReference type="Rhea" id="RHEA:23120"/>
        <dbReference type="ChEBI" id="CHEBI:15377"/>
        <dbReference type="ChEBI" id="CHEBI:15378"/>
        <dbReference type="ChEBI" id="CHEBI:30616"/>
        <dbReference type="ChEBI" id="CHEBI:43474"/>
        <dbReference type="ChEBI" id="CHEBI:90799"/>
        <dbReference type="ChEBI" id="CHEBI:456216"/>
        <dbReference type="EC" id="7.4.2.9"/>
    </reaction>
</comment>
<protein>
    <recommendedName>
        <fullName evidence="8">ABC-type dipeptide transporter</fullName>
        <ecNumber evidence="8">7.4.2.9</ecNumber>
    </recommendedName>
</protein>
<dbReference type="PANTHER" id="PTHR43297:SF2">
    <property type="entry name" value="DIPEPTIDE TRANSPORT ATP-BINDING PROTEIN DPPD"/>
    <property type="match status" value="1"/>
</dbReference>
<comment type="subcellular location">
    <subcellularLocation>
        <location evidence="1">Cell inner membrane</location>
        <topology evidence="1">Peripheral membrane protein</topology>
    </subcellularLocation>
</comment>
<dbReference type="Proteomes" id="UP000315439">
    <property type="component" value="Unassembled WGS sequence"/>
</dbReference>
<dbReference type="GO" id="GO:0016887">
    <property type="term" value="F:ATP hydrolysis activity"/>
    <property type="evidence" value="ECO:0007669"/>
    <property type="project" value="InterPro"/>
</dbReference>
<organism evidence="11 12">
    <name type="scientific">Aliikangiella coralliicola</name>
    <dbReference type="NCBI Taxonomy" id="2592383"/>
    <lineage>
        <taxon>Bacteria</taxon>
        <taxon>Pseudomonadati</taxon>
        <taxon>Pseudomonadota</taxon>
        <taxon>Gammaproteobacteria</taxon>
        <taxon>Oceanospirillales</taxon>
        <taxon>Pleioneaceae</taxon>
        <taxon>Aliikangiella</taxon>
    </lineage>
</organism>
<evidence type="ECO:0000313" key="12">
    <source>
        <dbReference type="Proteomes" id="UP000315439"/>
    </source>
</evidence>
<dbReference type="GO" id="GO:0015833">
    <property type="term" value="P:peptide transport"/>
    <property type="evidence" value="ECO:0007669"/>
    <property type="project" value="InterPro"/>
</dbReference>
<dbReference type="SUPFAM" id="SSF52540">
    <property type="entry name" value="P-loop containing nucleoside triphosphate hydrolases"/>
    <property type="match status" value="1"/>
</dbReference>
<dbReference type="InterPro" id="IPR003439">
    <property type="entry name" value="ABC_transporter-like_ATP-bd"/>
</dbReference>
<evidence type="ECO:0000256" key="6">
    <source>
        <dbReference type="ARBA" id="ARBA00022840"/>
    </source>
</evidence>
<dbReference type="Pfam" id="PF00005">
    <property type="entry name" value="ABC_tran"/>
    <property type="match status" value="1"/>
</dbReference>
<dbReference type="InterPro" id="IPR050388">
    <property type="entry name" value="ABC_Ni/Peptide_Import"/>
</dbReference>
<reference evidence="11 12" key="1">
    <citation type="submission" date="2019-07" db="EMBL/GenBank/DDBJ databases">
        <title>Draft genome for Aliikangiella sp. M105.</title>
        <authorList>
            <person name="Wang G."/>
        </authorList>
    </citation>
    <scope>NUCLEOTIDE SEQUENCE [LARGE SCALE GENOMIC DNA]</scope>
    <source>
        <strain evidence="11 12">M105</strain>
    </source>
</reference>
<proteinExistence type="inferred from homology"/>
<gene>
    <name evidence="11" type="ORF">FLL46_21500</name>
</gene>
<evidence type="ECO:0000256" key="4">
    <source>
        <dbReference type="ARBA" id="ARBA00022475"/>
    </source>
</evidence>
<evidence type="ECO:0000256" key="3">
    <source>
        <dbReference type="ARBA" id="ARBA00022448"/>
    </source>
</evidence>
<accession>A0A545U666</accession>
<dbReference type="PANTHER" id="PTHR43297">
    <property type="entry name" value="OLIGOPEPTIDE TRANSPORT ATP-BINDING PROTEIN APPD"/>
    <property type="match status" value="1"/>
</dbReference>
<keyword evidence="3" id="KW-0813">Transport</keyword>
<evidence type="ECO:0000256" key="7">
    <source>
        <dbReference type="ARBA" id="ARBA00023136"/>
    </source>
</evidence>
<keyword evidence="4" id="KW-1003">Cell membrane</keyword>
<comment type="caution">
    <text evidence="11">The sequence shown here is derived from an EMBL/GenBank/DDBJ whole genome shotgun (WGS) entry which is preliminary data.</text>
</comment>
<dbReference type="InterPro" id="IPR017871">
    <property type="entry name" value="ABC_transporter-like_CS"/>
</dbReference>
<evidence type="ECO:0000256" key="8">
    <source>
        <dbReference type="ARBA" id="ARBA00038852"/>
    </source>
</evidence>
<dbReference type="EC" id="7.4.2.9" evidence="8"/>
<dbReference type="GO" id="GO:0005886">
    <property type="term" value="C:plasma membrane"/>
    <property type="evidence" value="ECO:0007669"/>
    <property type="project" value="UniProtKB-SubCell"/>
</dbReference>
<dbReference type="InterPro" id="IPR027417">
    <property type="entry name" value="P-loop_NTPase"/>
</dbReference>
<dbReference type="CDD" id="cd03257">
    <property type="entry name" value="ABC_NikE_OppD_transporters"/>
    <property type="match status" value="1"/>
</dbReference>
<keyword evidence="7" id="KW-0472">Membrane</keyword>
<dbReference type="Gene3D" id="3.40.50.300">
    <property type="entry name" value="P-loop containing nucleotide triphosphate hydrolases"/>
    <property type="match status" value="1"/>
</dbReference>
<dbReference type="PROSITE" id="PS00211">
    <property type="entry name" value="ABC_TRANSPORTER_1"/>
    <property type="match status" value="1"/>
</dbReference>
<dbReference type="RefSeq" id="WP_142933582.1">
    <property type="nucleotide sequence ID" value="NZ_ML660169.1"/>
</dbReference>
<evidence type="ECO:0000313" key="11">
    <source>
        <dbReference type="EMBL" id="TQV84971.1"/>
    </source>
</evidence>
<dbReference type="NCBIfam" id="TIGR01727">
    <property type="entry name" value="oligo_HPY"/>
    <property type="match status" value="1"/>
</dbReference>
<feature type="domain" description="ABC transporter" evidence="10">
    <location>
        <begin position="5"/>
        <end position="254"/>
    </location>
</feature>
<name>A0A545U666_9GAMM</name>
<sequence length="323" mass="35619">MILSIKNLNIGFYDNQVYKPAIRNLSFELAAGEVLGVVGESGCGKSITNYALMGLLPSNALVTADRLELCGKKLLELNKKQWRDFRGNDVAMIFQDPMNALNPTITIEKQLVEMLSKMQKGKSGKEYRQMALKLLDKVGIPAAHLRLKNYPYELSGGMAQRVVIAMALACKPSILIADEPTTALDVTIQAQILNLLDQIRIDSNMAVIIVSHDIGIISEYADRIQVMYSGEVVESGTARQVTTNPYHPYTKGLLESLPGQGDKVPKSDLNTIPGVVIPIERQVEGCRYVERCPNAQDICHTTPPELIQISNNLSDLSRCHLRG</sequence>
<keyword evidence="12" id="KW-1185">Reference proteome</keyword>
<dbReference type="OrthoDB" id="9784450at2"/>
<dbReference type="PROSITE" id="PS50893">
    <property type="entry name" value="ABC_TRANSPORTER_2"/>
    <property type="match status" value="1"/>
</dbReference>
<dbReference type="AlphaFoldDB" id="A0A545U666"/>
<dbReference type="InterPro" id="IPR013563">
    <property type="entry name" value="Oligopep_ABC_C"/>
</dbReference>